<reference evidence="2" key="1">
    <citation type="submission" date="2021-08" db="EMBL/GenBank/DDBJ databases">
        <authorList>
            <person name="Belete M."/>
            <person name="Igori D."/>
            <person name="Kim Se."/>
            <person name="Lee S.-H."/>
            <person name="Moon J.S."/>
        </authorList>
    </citation>
    <scope>NUCLEOTIDE SEQUENCE</scope>
    <source>
        <strain evidence="2">SK</strain>
    </source>
</reference>
<dbReference type="GeneID" id="80544348"/>
<dbReference type="KEGG" id="vg:80544348"/>
<proteinExistence type="predicted"/>
<dbReference type="Proteomes" id="UP001157346">
    <property type="component" value="Segment"/>
</dbReference>
<evidence type="ECO:0000256" key="1">
    <source>
        <dbReference type="SAM" id="Phobius"/>
    </source>
</evidence>
<evidence type="ECO:0000313" key="2">
    <source>
        <dbReference type="EMBL" id="UGY70984.1"/>
    </source>
</evidence>
<keyword evidence="1" id="KW-1133">Transmembrane helix</keyword>
<keyword evidence="1" id="KW-0472">Membrane</keyword>
<keyword evidence="3" id="KW-1185">Reference proteome</keyword>
<dbReference type="RefSeq" id="YP_010805450.1">
    <property type="nucleotide sequence ID" value="NC_077151.1"/>
</dbReference>
<keyword evidence="1" id="KW-0812">Transmembrane</keyword>
<name>A0A8K1X5H2_9RHAB</name>
<dbReference type="EMBL" id="MZ983390">
    <property type="protein sequence ID" value="UGY70984.1"/>
    <property type="molecule type" value="Viral_cRNA"/>
</dbReference>
<evidence type="ECO:0000313" key="3">
    <source>
        <dbReference type="Proteomes" id="UP001157346"/>
    </source>
</evidence>
<sequence>MASFRRTCKTFHVYFIVLIIVALSQAVKIESDTQKQDKFEWKRQSARQHNPTYQSTSERGYGGDLYQPYYVCDKNNDTDSMTSSAWYYSCKQSCTEANRRQRINITHARWDYTGPSVNVYRVVTNEVCYTAHMNVWGYCSHTQTSTPVETLKDDAANFPKEYLTPWSAAVPGTKHIIQSTKAECEYWSDNTKCARDYTISYREGKTSQRSMEEPVFMNIYGDGIRADPYTGFLQLNDASWFWNPPSRHDVQTCGWKTMEDIQCSFTDTAEVLKCDGLGYSYNIQSLKEAETCIGKVYDTTGPVPFIYKTREYYEDRASMTTKATAGKVDADIPLVMRINNALTELESTYCASSCDLFARQIMNDDDHVFDTPIGTWRLDISDPLNAKFIPCKATSSWKLQSPAALCHGKNQILVQDEATQHTTSWDTMKDYIVMDDLCSTLEGTDIGDKNTYKGKIARGENITVQFWTGDILEMSPPYITPVWKNAAKMIRANPSWFSKVKLDKTMLHTKDDISALLTQAFTNIMSDISYKEKKSMSIRNYLFDEMGKGITSAAKSIWGVLTSIFGGMAKIVTCLVVTILLFMVIRLVLLALPLMSLLNWIRPNQHRVRFADELKQDYPGHPVNNIIKQDDRHMRRRPRSARKELASLII</sequence>
<protein>
    <submittedName>
        <fullName evidence="2">Glycoprotein</fullName>
    </submittedName>
</protein>
<feature type="transmembrane region" description="Helical" evidence="1">
    <location>
        <begin position="575"/>
        <end position="601"/>
    </location>
</feature>
<organism evidence="2 3">
    <name type="scientific">Cnidium virus 1</name>
    <dbReference type="NCBI Taxonomy" id="2903266"/>
    <lineage>
        <taxon>Viruses</taxon>
        <taxon>Riboviria</taxon>
        <taxon>Orthornavirae</taxon>
        <taxon>Negarnaviricota</taxon>
        <taxon>Haploviricotina</taxon>
        <taxon>Monjiviricetes</taxon>
        <taxon>Mononegavirales</taxon>
        <taxon>Rhabdoviridae</taxon>
        <taxon>Betarhabdovirinae</taxon>
        <taxon>Betanucleorhabdovirus</taxon>
        <taxon>Betanucleorhabdovirus cnidii</taxon>
    </lineage>
</organism>
<accession>A0A8K1X5H2</accession>